<proteinExistence type="predicted"/>
<evidence type="ECO:0000256" key="1">
    <source>
        <dbReference type="SAM" id="MobiDB-lite"/>
    </source>
</evidence>
<reference evidence="2" key="1">
    <citation type="submission" date="2023-11" db="EMBL/GenBank/DDBJ databases">
        <title>Genome assemblies of two species of porcelain crab, Petrolisthes cinctipes and Petrolisthes manimaculis (Anomura: Porcellanidae).</title>
        <authorList>
            <person name="Angst P."/>
        </authorList>
    </citation>
    <scope>NUCLEOTIDE SEQUENCE</scope>
    <source>
        <strain evidence="2">PB745_02</strain>
        <tissue evidence="2">Gill</tissue>
    </source>
</reference>
<feature type="region of interest" description="Disordered" evidence="1">
    <location>
        <begin position="101"/>
        <end position="164"/>
    </location>
</feature>
<dbReference type="Proteomes" id="UP001292094">
    <property type="component" value="Unassembled WGS sequence"/>
</dbReference>
<feature type="compositionally biased region" description="Acidic residues" evidence="1">
    <location>
        <begin position="107"/>
        <end position="122"/>
    </location>
</feature>
<gene>
    <name evidence="2" type="ORF">Pmani_022760</name>
</gene>
<protein>
    <submittedName>
        <fullName evidence="2">Uncharacterized protein</fullName>
    </submittedName>
</protein>
<evidence type="ECO:0000313" key="2">
    <source>
        <dbReference type="EMBL" id="KAK4305347.1"/>
    </source>
</evidence>
<accession>A0AAE1PDV6</accession>
<sequence>MACVQRSGTGRDGTDTMQFDSGSLTWKDRKCTREITRFESQVVATRITLEMLLCSACLDSGHTEGGVRQWASLIRQPWDVLSWYDGLELLLPFVFSLSPLLGHGGNEEEEEKEMLGEEEDEMLGEKEEEMLGEKEEEKEMLGEEEEEMLGEEEGEKEEILGEKE</sequence>
<feature type="compositionally biased region" description="Acidic residues" evidence="1">
    <location>
        <begin position="142"/>
        <end position="156"/>
    </location>
</feature>
<evidence type="ECO:0000313" key="3">
    <source>
        <dbReference type="Proteomes" id="UP001292094"/>
    </source>
</evidence>
<name>A0AAE1PDV6_9EUCA</name>
<dbReference type="AlphaFoldDB" id="A0AAE1PDV6"/>
<dbReference type="EMBL" id="JAWZYT010002284">
    <property type="protein sequence ID" value="KAK4305347.1"/>
    <property type="molecule type" value="Genomic_DNA"/>
</dbReference>
<comment type="caution">
    <text evidence="2">The sequence shown here is derived from an EMBL/GenBank/DDBJ whole genome shotgun (WGS) entry which is preliminary data.</text>
</comment>
<organism evidence="2 3">
    <name type="scientific">Petrolisthes manimaculis</name>
    <dbReference type="NCBI Taxonomy" id="1843537"/>
    <lineage>
        <taxon>Eukaryota</taxon>
        <taxon>Metazoa</taxon>
        <taxon>Ecdysozoa</taxon>
        <taxon>Arthropoda</taxon>
        <taxon>Crustacea</taxon>
        <taxon>Multicrustacea</taxon>
        <taxon>Malacostraca</taxon>
        <taxon>Eumalacostraca</taxon>
        <taxon>Eucarida</taxon>
        <taxon>Decapoda</taxon>
        <taxon>Pleocyemata</taxon>
        <taxon>Anomura</taxon>
        <taxon>Galatheoidea</taxon>
        <taxon>Porcellanidae</taxon>
        <taxon>Petrolisthes</taxon>
    </lineage>
</organism>
<feature type="compositionally biased region" description="Basic and acidic residues" evidence="1">
    <location>
        <begin position="123"/>
        <end position="141"/>
    </location>
</feature>
<keyword evidence="3" id="KW-1185">Reference proteome</keyword>